<name>A0AAD5N4B9_PARTN</name>
<organism evidence="1 2">
    <name type="scientific">Parelaphostrongylus tenuis</name>
    <name type="common">Meningeal worm</name>
    <dbReference type="NCBI Taxonomy" id="148309"/>
    <lineage>
        <taxon>Eukaryota</taxon>
        <taxon>Metazoa</taxon>
        <taxon>Ecdysozoa</taxon>
        <taxon>Nematoda</taxon>
        <taxon>Chromadorea</taxon>
        <taxon>Rhabditida</taxon>
        <taxon>Rhabditina</taxon>
        <taxon>Rhabditomorpha</taxon>
        <taxon>Strongyloidea</taxon>
        <taxon>Metastrongylidae</taxon>
        <taxon>Parelaphostrongylus</taxon>
    </lineage>
</organism>
<proteinExistence type="predicted"/>
<dbReference type="EMBL" id="JAHQIW010004194">
    <property type="protein sequence ID" value="KAJ1361387.1"/>
    <property type="molecule type" value="Genomic_DNA"/>
</dbReference>
<dbReference type="AlphaFoldDB" id="A0AAD5N4B9"/>
<evidence type="ECO:0000313" key="1">
    <source>
        <dbReference type="EMBL" id="KAJ1361387.1"/>
    </source>
</evidence>
<sequence>MCTSSISGVPLHWLYRFEQKGSHSADHMRHTNRIAQKLNKHTTYSVVERKGFRFTIQHRHQSRDIGGGVLKTMMYRFRRFGSRLDCCSKCVLID</sequence>
<keyword evidence="2" id="KW-1185">Reference proteome</keyword>
<reference evidence="1" key="1">
    <citation type="submission" date="2021-06" db="EMBL/GenBank/DDBJ databases">
        <title>Parelaphostrongylus tenuis whole genome reference sequence.</title>
        <authorList>
            <person name="Garwood T.J."/>
            <person name="Larsen P.A."/>
            <person name="Fountain-Jones N.M."/>
            <person name="Garbe J.R."/>
            <person name="Macchietto M.G."/>
            <person name="Kania S.A."/>
            <person name="Gerhold R.W."/>
            <person name="Richards J.E."/>
            <person name="Wolf T.M."/>
        </authorList>
    </citation>
    <scope>NUCLEOTIDE SEQUENCE</scope>
    <source>
        <strain evidence="1">MNPRO001-30</strain>
        <tissue evidence="1">Meninges</tissue>
    </source>
</reference>
<accession>A0AAD5N4B9</accession>
<comment type="caution">
    <text evidence="1">The sequence shown here is derived from an EMBL/GenBank/DDBJ whole genome shotgun (WGS) entry which is preliminary data.</text>
</comment>
<dbReference type="Proteomes" id="UP001196413">
    <property type="component" value="Unassembled WGS sequence"/>
</dbReference>
<protein>
    <submittedName>
        <fullName evidence="1">Uncharacterized protein</fullName>
    </submittedName>
</protein>
<gene>
    <name evidence="1" type="ORF">KIN20_020622</name>
</gene>
<evidence type="ECO:0000313" key="2">
    <source>
        <dbReference type="Proteomes" id="UP001196413"/>
    </source>
</evidence>